<protein>
    <submittedName>
        <fullName evidence="2">Uncharacterized protein</fullName>
    </submittedName>
</protein>
<keyword evidence="3" id="KW-1185">Reference proteome</keyword>
<feature type="transmembrane region" description="Helical" evidence="1">
    <location>
        <begin position="70"/>
        <end position="90"/>
    </location>
</feature>
<comment type="caution">
    <text evidence="2">The sequence shown here is derived from an EMBL/GenBank/DDBJ whole genome shotgun (WGS) entry which is preliminary data.</text>
</comment>
<evidence type="ECO:0000256" key="1">
    <source>
        <dbReference type="SAM" id="Phobius"/>
    </source>
</evidence>
<reference evidence="3" key="2">
    <citation type="submission" date="2019-10" db="EMBL/GenBank/DDBJ databases">
        <title>A de novo genome assembly of a pear dwarfing rootstock.</title>
        <authorList>
            <person name="Wang F."/>
            <person name="Wang J."/>
            <person name="Li S."/>
            <person name="Zhang Y."/>
            <person name="Fang M."/>
            <person name="Ma L."/>
            <person name="Zhao Y."/>
            <person name="Jiang S."/>
        </authorList>
    </citation>
    <scope>NUCLEOTIDE SEQUENCE [LARGE SCALE GENOMIC DNA]</scope>
</reference>
<reference evidence="2 3" key="3">
    <citation type="submission" date="2019-11" db="EMBL/GenBank/DDBJ databases">
        <title>A de novo genome assembly of a pear dwarfing rootstock.</title>
        <authorList>
            <person name="Wang F."/>
            <person name="Wang J."/>
            <person name="Li S."/>
            <person name="Zhang Y."/>
            <person name="Fang M."/>
            <person name="Ma L."/>
            <person name="Zhao Y."/>
            <person name="Jiang S."/>
        </authorList>
    </citation>
    <scope>NUCLEOTIDE SEQUENCE [LARGE SCALE GENOMIC DNA]</scope>
    <source>
        <strain evidence="2">S2</strain>
        <tissue evidence="2">Leaf</tissue>
    </source>
</reference>
<gene>
    <name evidence="2" type="ORF">D8674_007197</name>
</gene>
<evidence type="ECO:0000313" key="3">
    <source>
        <dbReference type="Proteomes" id="UP000327157"/>
    </source>
</evidence>
<dbReference type="EMBL" id="SMOL01000559">
    <property type="protein sequence ID" value="KAB2607480.1"/>
    <property type="molecule type" value="Genomic_DNA"/>
</dbReference>
<dbReference type="AlphaFoldDB" id="A0A5N5G1E2"/>
<dbReference type="PANTHER" id="PTHR34741:SF2">
    <property type="entry name" value="VESICLE TRANSPORT PROTEIN"/>
    <property type="match status" value="1"/>
</dbReference>
<organism evidence="2 3">
    <name type="scientific">Pyrus ussuriensis x Pyrus communis</name>
    <dbReference type="NCBI Taxonomy" id="2448454"/>
    <lineage>
        <taxon>Eukaryota</taxon>
        <taxon>Viridiplantae</taxon>
        <taxon>Streptophyta</taxon>
        <taxon>Embryophyta</taxon>
        <taxon>Tracheophyta</taxon>
        <taxon>Spermatophyta</taxon>
        <taxon>Magnoliopsida</taxon>
        <taxon>eudicotyledons</taxon>
        <taxon>Gunneridae</taxon>
        <taxon>Pentapetalae</taxon>
        <taxon>rosids</taxon>
        <taxon>fabids</taxon>
        <taxon>Rosales</taxon>
        <taxon>Rosaceae</taxon>
        <taxon>Amygdaloideae</taxon>
        <taxon>Maleae</taxon>
        <taxon>Pyrus</taxon>
    </lineage>
</organism>
<name>A0A5N5G1E2_9ROSA</name>
<keyword evidence="1" id="KW-0812">Transmembrane</keyword>
<feature type="transmembrane region" description="Helical" evidence="1">
    <location>
        <begin position="102"/>
        <end position="120"/>
    </location>
</feature>
<feature type="transmembrane region" description="Helical" evidence="1">
    <location>
        <begin position="141"/>
        <end position="161"/>
    </location>
</feature>
<dbReference type="Proteomes" id="UP000327157">
    <property type="component" value="Chromosome 11"/>
</dbReference>
<proteinExistence type="predicted"/>
<evidence type="ECO:0000313" key="2">
    <source>
        <dbReference type="EMBL" id="KAB2607480.1"/>
    </source>
</evidence>
<dbReference type="OrthoDB" id="1745749at2759"/>
<dbReference type="PANTHER" id="PTHR34741">
    <property type="entry name" value="IMAP FAMILY MEMBER 1, PUTATIVE-RELATED"/>
    <property type="match status" value="1"/>
</dbReference>
<reference evidence="2 3" key="1">
    <citation type="submission" date="2019-09" db="EMBL/GenBank/DDBJ databases">
        <authorList>
            <person name="Ou C."/>
        </authorList>
    </citation>
    <scope>NUCLEOTIDE SEQUENCE [LARGE SCALE GENOMIC DNA]</scope>
    <source>
        <strain evidence="2">S2</strain>
        <tissue evidence="2">Leaf</tissue>
    </source>
</reference>
<accession>A0A5N5G1E2</accession>
<sequence>MNSVVNTDFDHCIKPFLLALIAKTIQLLKLLIISPASRDCDSNPDLEAAMQQIPNRRTNYKYLANNNLDWANIIVVFCLTAAIGLALLPLQIPSHQVLHSAIFYFLGLSVLLAFTCILVSKFIHVSYCPSGISIPHIFHHFGLFFGVTAFFISITIPFPLWFKCTTYSIYATAFLLVLLCNLHFNKYYKPHGFKYPTPNNSISKTAIDPAEESCQGGTSTVYNQGCTNIIV</sequence>
<keyword evidence="1" id="KW-1133">Transmembrane helix</keyword>
<feature type="transmembrane region" description="Helical" evidence="1">
    <location>
        <begin position="167"/>
        <end position="184"/>
    </location>
</feature>
<keyword evidence="1" id="KW-0472">Membrane</keyword>